<evidence type="ECO:0000256" key="1">
    <source>
        <dbReference type="SAM" id="SignalP"/>
    </source>
</evidence>
<accession>A0A5C6YWV7</accession>
<keyword evidence="1" id="KW-0732">Signal</keyword>
<reference evidence="2 3" key="1">
    <citation type="submission" date="2019-08" db="EMBL/GenBank/DDBJ databases">
        <title>Genome of Aequorivita antarctica SW49 (type strain).</title>
        <authorList>
            <person name="Bowman J.P."/>
        </authorList>
    </citation>
    <scope>NUCLEOTIDE SEQUENCE [LARGE SCALE GENOMIC DNA]</scope>
    <source>
        <strain evidence="2 3">SW49</strain>
    </source>
</reference>
<dbReference type="PANTHER" id="PTHR33706:SF1">
    <property type="entry name" value="TPR REPEAT PROTEIN"/>
    <property type="match status" value="1"/>
</dbReference>
<protein>
    <recommendedName>
        <fullName evidence="4">Toxin-antitoxin system YwqK family antitoxin</fullName>
    </recommendedName>
</protein>
<sequence length="230" mass="26849">MKKIAFIVFFGIIFCSMNAFSQSEINQVDAKGKRHGVWKKTFDGTSQLRYEGTFEHGKEVGEFKFYCLECKDKPTVTKNFNSKDNISEVKYFTIKGKLVSEGKMQDKDRIGKWVYYHEKSKNVMMHENYVNGKLDGKKITYYPDGKITEETTYKNGIKEGEDNYYSPDGVLLKKLLYKEDQLQGTALYYDAYGNVVIEGFYKDDKKHGLWKYYKDGKVILEETYPKPTDK</sequence>
<comment type="caution">
    <text evidence="2">The sequence shown here is derived from an EMBL/GenBank/DDBJ whole genome shotgun (WGS) entry which is preliminary data.</text>
</comment>
<name>A0A5C6YWV7_9FLAO</name>
<feature type="signal peptide" evidence="1">
    <location>
        <begin position="1"/>
        <end position="21"/>
    </location>
</feature>
<dbReference type="RefSeq" id="WP_111844820.1">
    <property type="nucleotide sequence ID" value="NZ_UEGI01000009.1"/>
</dbReference>
<evidence type="ECO:0000313" key="3">
    <source>
        <dbReference type="Proteomes" id="UP000321497"/>
    </source>
</evidence>
<dbReference type="EMBL" id="VORT01000010">
    <property type="protein sequence ID" value="TXD72099.1"/>
    <property type="molecule type" value="Genomic_DNA"/>
</dbReference>
<evidence type="ECO:0000313" key="2">
    <source>
        <dbReference type="EMBL" id="TXD72099.1"/>
    </source>
</evidence>
<evidence type="ECO:0008006" key="4">
    <source>
        <dbReference type="Google" id="ProtNLM"/>
    </source>
</evidence>
<dbReference type="Gene3D" id="2.20.110.10">
    <property type="entry name" value="Histone H3 K4-specific methyltransferase SET7/9 N-terminal domain"/>
    <property type="match status" value="3"/>
</dbReference>
<organism evidence="2 3">
    <name type="scientific">Aequorivita antarctica</name>
    <dbReference type="NCBI Taxonomy" id="153266"/>
    <lineage>
        <taxon>Bacteria</taxon>
        <taxon>Pseudomonadati</taxon>
        <taxon>Bacteroidota</taxon>
        <taxon>Flavobacteriia</taxon>
        <taxon>Flavobacteriales</taxon>
        <taxon>Flavobacteriaceae</taxon>
        <taxon>Aequorivita</taxon>
    </lineage>
</organism>
<keyword evidence="3" id="KW-1185">Reference proteome</keyword>
<dbReference type="OrthoDB" id="9785122at2"/>
<dbReference type="InterPro" id="IPR011652">
    <property type="entry name" value="MORN_2"/>
</dbReference>
<feature type="chain" id="PRO_5022714542" description="Toxin-antitoxin system YwqK family antitoxin" evidence="1">
    <location>
        <begin position="22"/>
        <end position="230"/>
    </location>
</feature>
<dbReference type="Pfam" id="PF07661">
    <property type="entry name" value="MORN_2"/>
    <property type="match status" value="1"/>
</dbReference>
<dbReference type="Proteomes" id="UP000321497">
    <property type="component" value="Unassembled WGS sequence"/>
</dbReference>
<gene>
    <name evidence="2" type="ORF">ESU54_13680</name>
</gene>
<dbReference type="PANTHER" id="PTHR33706">
    <property type="entry name" value="MORN VARIANT REPEAT PROTEIN"/>
    <property type="match status" value="1"/>
</dbReference>
<dbReference type="SUPFAM" id="SSF82185">
    <property type="entry name" value="Histone H3 K4-specific methyltransferase SET7/9 N-terminal domain"/>
    <property type="match status" value="1"/>
</dbReference>
<proteinExistence type="predicted"/>
<dbReference type="AlphaFoldDB" id="A0A5C6YWV7"/>